<dbReference type="EMBL" id="FMYF01000022">
    <property type="protein sequence ID" value="SDC09126.1"/>
    <property type="molecule type" value="Genomic_DNA"/>
</dbReference>
<proteinExistence type="predicted"/>
<accession>A0A1G6ITM5</accession>
<sequence length="67" mass="7164">MTAMGIQAANMNIQIRPGIIAQVGGCLQLLTYLQAVPSNRHFISGENAGSHRCPSHHHFPSGENDAP</sequence>
<evidence type="ECO:0000313" key="2">
    <source>
        <dbReference type="EMBL" id="SDC09126.1"/>
    </source>
</evidence>
<feature type="region of interest" description="Disordered" evidence="1">
    <location>
        <begin position="43"/>
        <end position="67"/>
    </location>
</feature>
<reference evidence="2 3" key="1">
    <citation type="submission" date="2016-06" db="EMBL/GenBank/DDBJ databases">
        <authorList>
            <person name="Olsen C.W."/>
            <person name="Carey S."/>
            <person name="Hinshaw L."/>
            <person name="Karasin A.I."/>
        </authorList>
    </citation>
    <scope>NUCLEOTIDE SEQUENCE [LARGE SCALE GENOMIC DNA]</scope>
    <source>
        <strain evidence="2 3">LZ-22</strain>
    </source>
</reference>
<dbReference type="Proteomes" id="UP000199086">
    <property type="component" value="Unassembled WGS sequence"/>
</dbReference>
<name>A0A1G6ITM5_9ACTN</name>
<organism evidence="2 3">
    <name type="scientific">Raineyella antarctica</name>
    <dbReference type="NCBI Taxonomy" id="1577474"/>
    <lineage>
        <taxon>Bacteria</taxon>
        <taxon>Bacillati</taxon>
        <taxon>Actinomycetota</taxon>
        <taxon>Actinomycetes</taxon>
        <taxon>Propionibacteriales</taxon>
        <taxon>Propionibacteriaceae</taxon>
        <taxon>Raineyella</taxon>
    </lineage>
</organism>
<gene>
    <name evidence="2" type="ORF">GA0111570_1228</name>
</gene>
<keyword evidence="3" id="KW-1185">Reference proteome</keyword>
<protein>
    <submittedName>
        <fullName evidence="2">Uncharacterized protein</fullName>
    </submittedName>
</protein>
<evidence type="ECO:0000256" key="1">
    <source>
        <dbReference type="SAM" id="MobiDB-lite"/>
    </source>
</evidence>
<dbReference type="AlphaFoldDB" id="A0A1G6ITM5"/>
<evidence type="ECO:0000313" key="3">
    <source>
        <dbReference type="Proteomes" id="UP000199086"/>
    </source>
</evidence>